<protein>
    <submittedName>
        <fullName evidence="2">Uncharacterized protein</fullName>
    </submittedName>
</protein>
<comment type="caution">
    <text evidence="2">The sequence shown here is derived from an EMBL/GenBank/DDBJ whole genome shotgun (WGS) entry which is preliminary data.</text>
</comment>
<keyword evidence="3" id="KW-1185">Reference proteome</keyword>
<name>A0AAW0CF44_9AGAR</name>
<feature type="region of interest" description="Disordered" evidence="1">
    <location>
        <begin position="105"/>
        <end position="126"/>
    </location>
</feature>
<evidence type="ECO:0000313" key="3">
    <source>
        <dbReference type="Proteomes" id="UP001362999"/>
    </source>
</evidence>
<proteinExistence type="predicted"/>
<sequence>MYCEELTMKSFISRCVSYRCPRIDAGFERVVARAGVWLERLGGSSDSWLEQWLARGGVGSRRSWIERTVDRAGGGSSGSWLERELARAKVIYSVVIRYNIFYSKCGSSHRSSGSSESGVETPESRARLPGRQRSAWVRILGLRIDVRELFPNFW</sequence>
<dbReference type="AlphaFoldDB" id="A0AAW0CF44"/>
<feature type="compositionally biased region" description="Low complexity" evidence="1">
    <location>
        <begin position="105"/>
        <end position="121"/>
    </location>
</feature>
<reference evidence="2 3" key="1">
    <citation type="journal article" date="2024" name="J Genomics">
        <title>Draft genome sequencing and assembly of Favolaschia claudopus CIRM-BRFM 2984 isolated from oak limbs.</title>
        <authorList>
            <person name="Navarro D."/>
            <person name="Drula E."/>
            <person name="Chaduli D."/>
            <person name="Cazenave R."/>
            <person name="Ahrendt S."/>
            <person name="Wang J."/>
            <person name="Lipzen A."/>
            <person name="Daum C."/>
            <person name="Barry K."/>
            <person name="Grigoriev I.V."/>
            <person name="Favel A."/>
            <person name="Rosso M.N."/>
            <person name="Martin F."/>
        </authorList>
    </citation>
    <scope>NUCLEOTIDE SEQUENCE [LARGE SCALE GENOMIC DNA]</scope>
    <source>
        <strain evidence="2 3">CIRM-BRFM 2984</strain>
    </source>
</reference>
<gene>
    <name evidence="2" type="ORF">R3P38DRAFT_3351153</name>
</gene>
<accession>A0AAW0CF44</accession>
<evidence type="ECO:0000256" key="1">
    <source>
        <dbReference type="SAM" id="MobiDB-lite"/>
    </source>
</evidence>
<dbReference type="EMBL" id="JAWWNJ010000019">
    <property type="protein sequence ID" value="KAK7036270.1"/>
    <property type="molecule type" value="Genomic_DNA"/>
</dbReference>
<evidence type="ECO:0000313" key="2">
    <source>
        <dbReference type="EMBL" id="KAK7036270.1"/>
    </source>
</evidence>
<dbReference type="Proteomes" id="UP001362999">
    <property type="component" value="Unassembled WGS sequence"/>
</dbReference>
<organism evidence="2 3">
    <name type="scientific">Favolaschia claudopus</name>
    <dbReference type="NCBI Taxonomy" id="2862362"/>
    <lineage>
        <taxon>Eukaryota</taxon>
        <taxon>Fungi</taxon>
        <taxon>Dikarya</taxon>
        <taxon>Basidiomycota</taxon>
        <taxon>Agaricomycotina</taxon>
        <taxon>Agaricomycetes</taxon>
        <taxon>Agaricomycetidae</taxon>
        <taxon>Agaricales</taxon>
        <taxon>Marasmiineae</taxon>
        <taxon>Mycenaceae</taxon>
        <taxon>Favolaschia</taxon>
    </lineage>
</organism>